<feature type="signal peptide" evidence="11">
    <location>
        <begin position="1"/>
        <end position="24"/>
    </location>
</feature>
<evidence type="ECO:0000256" key="7">
    <source>
        <dbReference type="ARBA" id="ARBA00023237"/>
    </source>
</evidence>
<dbReference type="RefSeq" id="WP_284319640.1">
    <property type="nucleotide sequence ID" value="NZ_BSOB01000006.1"/>
</dbReference>
<evidence type="ECO:0000256" key="11">
    <source>
        <dbReference type="SAM" id="SignalP"/>
    </source>
</evidence>
<evidence type="ECO:0000256" key="3">
    <source>
        <dbReference type="ARBA" id="ARBA00022452"/>
    </source>
</evidence>
<evidence type="ECO:0000256" key="6">
    <source>
        <dbReference type="ARBA" id="ARBA00023136"/>
    </source>
</evidence>
<dbReference type="Pfam" id="PF07715">
    <property type="entry name" value="Plug"/>
    <property type="match status" value="1"/>
</dbReference>
<dbReference type="InterPro" id="IPR037066">
    <property type="entry name" value="Plug_dom_sf"/>
</dbReference>
<dbReference type="CDD" id="cd01347">
    <property type="entry name" value="ligand_gated_channel"/>
    <property type="match status" value="1"/>
</dbReference>
<evidence type="ECO:0000256" key="4">
    <source>
        <dbReference type="ARBA" id="ARBA00022692"/>
    </source>
</evidence>
<evidence type="ECO:0000256" key="1">
    <source>
        <dbReference type="ARBA" id="ARBA00004571"/>
    </source>
</evidence>
<evidence type="ECO:0000259" key="13">
    <source>
        <dbReference type="Pfam" id="PF07715"/>
    </source>
</evidence>
<dbReference type="InterPro" id="IPR036942">
    <property type="entry name" value="Beta-barrel_TonB_sf"/>
</dbReference>
<dbReference type="PANTHER" id="PTHR47234:SF2">
    <property type="entry name" value="TONB-DEPENDENT RECEPTOR"/>
    <property type="match status" value="1"/>
</dbReference>
<organism evidence="14 15">
    <name type="scientific">Dyella acidisoli</name>
    <dbReference type="NCBI Taxonomy" id="1867834"/>
    <lineage>
        <taxon>Bacteria</taxon>
        <taxon>Pseudomonadati</taxon>
        <taxon>Pseudomonadota</taxon>
        <taxon>Gammaproteobacteria</taxon>
        <taxon>Lysobacterales</taxon>
        <taxon>Rhodanobacteraceae</taxon>
        <taxon>Dyella</taxon>
    </lineage>
</organism>
<evidence type="ECO:0000259" key="12">
    <source>
        <dbReference type="Pfam" id="PF00593"/>
    </source>
</evidence>
<keyword evidence="3 8" id="KW-1134">Transmembrane beta strand</keyword>
<sequence>MKRNQLALSLAGLLLAPASGAVFAQSTAPQDQQSAQSQQPAPSSAKQLQTITVTGSALPRVDTETPSPVTVITAQDIARSGFTNVSDVVRAISADNSGTIPPAFYAGFATGSSGVALRGLTVNSTLVLVDGKRSASYPLVDDGIRSFVDLQTLPLAAIERIEVLKDGASSIYGSDAIAGVVNIILKPTFQGVEGTAEVGNSQHGGGFHKHASLVAGYGDLNTDRYNAYFSAEWEQDQAIPLKDRSFPFNSTNLTSIGGPDLRIGNPANFNGSSVGSVTPAGPTPGGAATGPSQPLGPCTGGTQLETNAAGSYCAQDAAYQYGHAQQYSNKDGLYGRFTYKFNDTTKAYAAVSYYQSVVHELGTPPQIQSSVPNNTDNIQLPPGNPSNPFPGQYAYINYLFGDIPGGTNVDTHNLRAVLDIQGTFGDWNYEASVVGNHEWQGYENLGFLSYQALLNAVANGTYNFVNPSANSAAIRNQIAPPDIAQNHSDMDVFDFTVNRQLFDLPGGPTGFAAGLQFRHEGQLQEQLNPGGIYQGLGNTFITGSRNVSGMYTEFDAPLLESLEVDVSGRFDHYPRVGNNFSPKVGLKWKPLDWVALRATYSKGFRAPQFGEGPGSFSAGFVANSVAGQGAPASFLAAHGNSNYVTVPYALEEGSSGNPNLKPEKSRSFTFGVVVQPVSWFNASIDYYNIRKSNVIVPANPGVALLNYYNTGTVLPGYTMTFDIPDPAHPTAPLRPIFVGADYVNGNWLETTGVDLDMQVHFQFSNGITYISELQGTQIFQWKQDSAGQIQSYVGTQGPFNLSSGAGTPRTRGNWANTIEWGPLSLTGTIYFVSKEYESAQDVTGTTACFDALGPGGGPLAGNCTMSSFTYGNLVGSYKLNDHITLTASVDNVTDRKPPLAPLNYAANFYNPTYDYAGIIGRFWNVGVKVKF</sequence>
<evidence type="ECO:0000313" key="14">
    <source>
        <dbReference type="EMBL" id="GLQ91895.1"/>
    </source>
</evidence>
<protein>
    <submittedName>
        <fullName evidence="14">TonB-dependent receptor</fullName>
    </submittedName>
</protein>
<keyword evidence="7 8" id="KW-0998">Cell outer membrane</keyword>
<keyword evidence="6 8" id="KW-0472">Membrane</keyword>
<keyword evidence="2 8" id="KW-0813">Transport</keyword>
<feature type="region of interest" description="Disordered" evidence="10">
    <location>
        <begin position="267"/>
        <end position="301"/>
    </location>
</feature>
<gene>
    <name evidence="14" type="primary">btuB_4</name>
    <name evidence="14" type="ORF">GCM10007901_08450</name>
</gene>
<evidence type="ECO:0000256" key="10">
    <source>
        <dbReference type="SAM" id="MobiDB-lite"/>
    </source>
</evidence>
<dbReference type="Gene3D" id="2.40.170.20">
    <property type="entry name" value="TonB-dependent receptor, beta-barrel domain"/>
    <property type="match status" value="1"/>
</dbReference>
<keyword evidence="5 9" id="KW-0798">TonB box</keyword>
<comment type="similarity">
    <text evidence="8 9">Belongs to the TonB-dependent receptor family.</text>
</comment>
<reference evidence="15" key="1">
    <citation type="journal article" date="2019" name="Int. J. Syst. Evol. Microbiol.">
        <title>The Global Catalogue of Microorganisms (GCM) 10K type strain sequencing project: providing services to taxonomists for standard genome sequencing and annotation.</title>
        <authorList>
            <consortium name="The Broad Institute Genomics Platform"/>
            <consortium name="The Broad Institute Genome Sequencing Center for Infectious Disease"/>
            <person name="Wu L."/>
            <person name="Ma J."/>
        </authorList>
    </citation>
    <scope>NUCLEOTIDE SEQUENCE [LARGE SCALE GENOMIC DNA]</scope>
    <source>
        <strain evidence="15">NBRC 111980</strain>
    </source>
</reference>
<dbReference type="EMBL" id="BSOB01000006">
    <property type="protein sequence ID" value="GLQ91895.1"/>
    <property type="molecule type" value="Genomic_DNA"/>
</dbReference>
<evidence type="ECO:0000313" key="15">
    <source>
        <dbReference type="Proteomes" id="UP001156670"/>
    </source>
</evidence>
<comment type="subcellular location">
    <subcellularLocation>
        <location evidence="1 8">Cell outer membrane</location>
        <topology evidence="1 8">Multi-pass membrane protein</topology>
    </subcellularLocation>
</comment>
<evidence type="ECO:0000256" key="2">
    <source>
        <dbReference type="ARBA" id="ARBA00022448"/>
    </source>
</evidence>
<dbReference type="PROSITE" id="PS52016">
    <property type="entry name" value="TONB_DEPENDENT_REC_3"/>
    <property type="match status" value="1"/>
</dbReference>
<comment type="caution">
    <text evidence="14">The sequence shown here is derived from an EMBL/GenBank/DDBJ whole genome shotgun (WGS) entry which is preliminary data.</text>
</comment>
<feature type="domain" description="TonB-dependent receptor plug" evidence="13">
    <location>
        <begin position="64"/>
        <end position="180"/>
    </location>
</feature>
<dbReference type="InterPro" id="IPR012910">
    <property type="entry name" value="Plug_dom"/>
</dbReference>
<dbReference type="SUPFAM" id="SSF56935">
    <property type="entry name" value="Porins"/>
    <property type="match status" value="1"/>
</dbReference>
<keyword evidence="14" id="KW-0675">Receptor</keyword>
<dbReference type="Proteomes" id="UP001156670">
    <property type="component" value="Unassembled WGS sequence"/>
</dbReference>
<keyword evidence="11" id="KW-0732">Signal</keyword>
<proteinExistence type="inferred from homology"/>
<dbReference type="PANTHER" id="PTHR47234">
    <property type="match status" value="1"/>
</dbReference>
<feature type="compositionally biased region" description="Polar residues" evidence="10">
    <location>
        <begin position="267"/>
        <end position="276"/>
    </location>
</feature>
<feature type="chain" id="PRO_5045788002" evidence="11">
    <location>
        <begin position="25"/>
        <end position="931"/>
    </location>
</feature>
<accession>A0ABQ5XJN0</accession>
<keyword evidence="4 8" id="KW-0812">Transmembrane</keyword>
<feature type="domain" description="TonB-dependent receptor-like beta-barrel" evidence="12">
    <location>
        <begin position="377"/>
        <end position="892"/>
    </location>
</feature>
<feature type="region of interest" description="Disordered" evidence="10">
    <location>
        <begin position="26"/>
        <end position="45"/>
    </location>
</feature>
<dbReference type="InterPro" id="IPR039426">
    <property type="entry name" value="TonB-dep_rcpt-like"/>
</dbReference>
<name>A0ABQ5XJN0_9GAMM</name>
<evidence type="ECO:0000256" key="9">
    <source>
        <dbReference type="RuleBase" id="RU003357"/>
    </source>
</evidence>
<dbReference type="InterPro" id="IPR000531">
    <property type="entry name" value="Beta-barrel_TonB"/>
</dbReference>
<keyword evidence="15" id="KW-1185">Reference proteome</keyword>
<dbReference type="Gene3D" id="2.170.130.10">
    <property type="entry name" value="TonB-dependent receptor, plug domain"/>
    <property type="match status" value="1"/>
</dbReference>
<dbReference type="Pfam" id="PF00593">
    <property type="entry name" value="TonB_dep_Rec_b-barrel"/>
    <property type="match status" value="1"/>
</dbReference>
<evidence type="ECO:0000256" key="8">
    <source>
        <dbReference type="PROSITE-ProRule" id="PRU01360"/>
    </source>
</evidence>
<evidence type="ECO:0000256" key="5">
    <source>
        <dbReference type="ARBA" id="ARBA00023077"/>
    </source>
</evidence>